<evidence type="ECO:0000313" key="3">
    <source>
        <dbReference type="Proteomes" id="UP000190395"/>
    </source>
</evidence>
<dbReference type="RefSeq" id="WP_078930583.1">
    <property type="nucleotide sequence ID" value="NZ_CAMEQG010000009.1"/>
</dbReference>
<evidence type="ECO:0008006" key="4">
    <source>
        <dbReference type="Google" id="ProtNLM"/>
    </source>
</evidence>
<feature type="signal peptide" evidence="1">
    <location>
        <begin position="1"/>
        <end position="21"/>
    </location>
</feature>
<evidence type="ECO:0000313" key="2">
    <source>
        <dbReference type="EMBL" id="SJZ64150.1"/>
    </source>
</evidence>
<dbReference type="Pfam" id="PF02643">
    <property type="entry name" value="DUF192"/>
    <property type="match status" value="1"/>
</dbReference>
<dbReference type="PANTHER" id="PTHR37953:SF1">
    <property type="entry name" value="UPF0127 PROTEIN MJ1496"/>
    <property type="match status" value="1"/>
</dbReference>
<name>A0A1T4MAS7_9SPIR</name>
<dbReference type="GeneID" id="303367091"/>
<dbReference type="PROSITE" id="PS51257">
    <property type="entry name" value="PROKAR_LIPOPROTEIN"/>
    <property type="match status" value="1"/>
</dbReference>
<dbReference type="OrthoDB" id="5526466at2"/>
<accession>A0A1T4MAS7</accession>
<dbReference type="AlphaFoldDB" id="A0A1T4MAS7"/>
<dbReference type="Gene3D" id="2.60.120.1140">
    <property type="entry name" value="Protein of unknown function DUF192"/>
    <property type="match status" value="1"/>
</dbReference>
<organism evidence="2 3">
    <name type="scientific">Treponema berlinense</name>
    <dbReference type="NCBI Taxonomy" id="225004"/>
    <lineage>
        <taxon>Bacteria</taxon>
        <taxon>Pseudomonadati</taxon>
        <taxon>Spirochaetota</taxon>
        <taxon>Spirochaetia</taxon>
        <taxon>Spirochaetales</taxon>
        <taxon>Treponemataceae</taxon>
        <taxon>Treponema</taxon>
    </lineage>
</organism>
<feature type="chain" id="PRO_5010559329" description="DUF192 domain-containing protein" evidence="1">
    <location>
        <begin position="22"/>
        <end position="146"/>
    </location>
</feature>
<dbReference type="STRING" id="225004.SAMN02745152_00833"/>
<dbReference type="EMBL" id="FUXC01000003">
    <property type="protein sequence ID" value="SJZ64150.1"/>
    <property type="molecule type" value="Genomic_DNA"/>
</dbReference>
<sequence>MKKTILFLFANIFIFSFFSCAQKLPVQKLTVTTQKRGQVCVLAEVAKTQAQRNRGFMERKNIPAGTGMIFVFERDQILSFWMKNTPHPLSIAYIDSTGTIRDIFDMTPFSLSSVTSTVSVRYALEVPKGWFEENGIKTGDKVSLPE</sequence>
<gene>
    <name evidence="2" type="ORF">SAMN02745152_00833</name>
</gene>
<keyword evidence="3" id="KW-1185">Reference proteome</keyword>
<keyword evidence="1" id="KW-0732">Signal</keyword>
<dbReference type="InterPro" id="IPR003795">
    <property type="entry name" value="DUF192"/>
</dbReference>
<reference evidence="2 3" key="1">
    <citation type="submission" date="2017-02" db="EMBL/GenBank/DDBJ databases">
        <authorList>
            <person name="Peterson S.W."/>
        </authorList>
    </citation>
    <scope>NUCLEOTIDE SEQUENCE [LARGE SCALE GENOMIC DNA]</scope>
    <source>
        <strain evidence="2 3">ATCC BAA-909</strain>
    </source>
</reference>
<evidence type="ECO:0000256" key="1">
    <source>
        <dbReference type="SAM" id="SignalP"/>
    </source>
</evidence>
<dbReference type="Proteomes" id="UP000190395">
    <property type="component" value="Unassembled WGS sequence"/>
</dbReference>
<dbReference type="PANTHER" id="PTHR37953">
    <property type="entry name" value="UPF0127 PROTEIN MJ1496"/>
    <property type="match status" value="1"/>
</dbReference>
<protein>
    <recommendedName>
        <fullName evidence="4">DUF192 domain-containing protein</fullName>
    </recommendedName>
</protein>
<proteinExistence type="predicted"/>
<dbReference type="InterPro" id="IPR038695">
    <property type="entry name" value="Saro_0823-like_sf"/>
</dbReference>